<evidence type="ECO:0000256" key="6">
    <source>
        <dbReference type="SAM" id="Coils"/>
    </source>
</evidence>
<keyword evidence="5" id="KW-0539">Nucleus</keyword>
<dbReference type="SMART" id="SM01370">
    <property type="entry name" value="TAFII55_N"/>
    <property type="match status" value="1"/>
</dbReference>
<dbReference type="Proteomes" id="UP000192247">
    <property type="component" value="Unassembled WGS sequence"/>
</dbReference>
<comment type="caution">
    <text evidence="9">The sequence shown here is derived from an EMBL/GenBank/DDBJ whole genome shotgun (WGS) entry which is preliminary data.</text>
</comment>
<evidence type="ECO:0000313" key="9">
    <source>
        <dbReference type="EMBL" id="OQR72074.1"/>
    </source>
</evidence>
<organism evidence="9 10">
    <name type="scientific">Tropilaelaps mercedesae</name>
    <dbReference type="NCBI Taxonomy" id="418985"/>
    <lineage>
        <taxon>Eukaryota</taxon>
        <taxon>Metazoa</taxon>
        <taxon>Ecdysozoa</taxon>
        <taxon>Arthropoda</taxon>
        <taxon>Chelicerata</taxon>
        <taxon>Arachnida</taxon>
        <taxon>Acari</taxon>
        <taxon>Parasitiformes</taxon>
        <taxon>Mesostigmata</taxon>
        <taxon>Gamasina</taxon>
        <taxon>Dermanyssoidea</taxon>
        <taxon>Laelapidae</taxon>
        <taxon>Tropilaelaps</taxon>
    </lineage>
</organism>
<dbReference type="InterPro" id="IPR006751">
    <property type="entry name" value="TAFII55_prot_cons_reg"/>
</dbReference>
<dbReference type="AlphaFoldDB" id="A0A1V9XEW4"/>
<name>A0A1V9XEW4_9ACAR</name>
<feature type="compositionally biased region" description="Polar residues" evidence="7">
    <location>
        <begin position="415"/>
        <end position="426"/>
    </location>
</feature>
<reference evidence="9 10" key="1">
    <citation type="journal article" date="2017" name="Gigascience">
        <title>Draft genome of the honey bee ectoparasitic mite, Tropilaelaps mercedesae, is shaped by the parasitic life history.</title>
        <authorList>
            <person name="Dong X."/>
            <person name="Armstrong S.D."/>
            <person name="Xia D."/>
            <person name="Makepeace B.L."/>
            <person name="Darby A.C."/>
            <person name="Kadowaki T."/>
        </authorList>
    </citation>
    <scope>NUCLEOTIDE SEQUENCE [LARGE SCALE GENOMIC DNA]</scope>
    <source>
        <strain evidence="9">Wuxi-XJTLU</strain>
    </source>
</reference>
<dbReference type="GO" id="GO:0016251">
    <property type="term" value="F:RNA polymerase II general transcription initiation factor activity"/>
    <property type="evidence" value="ECO:0007669"/>
    <property type="project" value="TreeGrafter"/>
</dbReference>
<dbReference type="InParanoid" id="A0A1V9XEW4"/>
<dbReference type="OrthoDB" id="153872at2759"/>
<keyword evidence="6" id="KW-0175">Coiled coil</keyword>
<evidence type="ECO:0000256" key="7">
    <source>
        <dbReference type="SAM" id="MobiDB-lite"/>
    </source>
</evidence>
<proteinExistence type="inferred from homology"/>
<evidence type="ECO:0000259" key="8">
    <source>
        <dbReference type="SMART" id="SM01370"/>
    </source>
</evidence>
<sequence>RSNVFSGPGATVSKKSAGDGFELESQFILRVPIPAAGDLREAVRQGNSNLKERLAISLESTNRTGLVRFDAWHLPSRVYDLPCVIESHKTLDRKTFYKTADVSQIMICYEPGEEPKSEDEAPMRKRKDALAKKYLYPHGVTPPLKNVRKRRFRKTLKKKYIDFPEIEKEVKRLFREAGDTFLGYTYADTHGWTDNYKKQFKAREHGTLFSLARGIHIDNEAESVRYEVIRADDEMKTDISGAIQVTNHPGRDHSAGLANIFAVCFTTVCTLGPSGLEGEGRGGDGMLDVGEHDLFGEPLSSSDEDNDNPVLDKDPDGDADGDGDDDGDELADAEGLLNVNVDSTDDSRSPSKKKSSLLNGAGTSARAHKSSLLQGGGGDDNDDNAKDFVTEFSQGECNWQGKGLIDGEHMGGEESNMSMADPSTSERGYEEEAEAARALETDFAKEDDVSQNTGLLERLSELEREIARLADLRRAQEEEIAGIENMALRQRFQSVLQNTKLEQAEKQREYDNIVQLLHQD</sequence>
<dbReference type="Pfam" id="PF04658">
    <property type="entry name" value="TAFII55_N"/>
    <property type="match status" value="1"/>
</dbReference>
<protein>
    <submittedName>
        <fullName evidence="9">Transcription initiation factor TFIID subunit 7-like</fullName>
    </submittedName>
</protein>
<feature type="non-terminal residue" evidence="9">
    <location>
        <position position="1"/>
    </location>
</feature>
<accession>A0A1V9XEW4</accession>
<feature type="compositionally biased region" description="Acidic residues" evidence="7">
    <location>
        <begin position="317"/>
        <end position="332"/>
    </location>
</feature>
<feature type="domain" description="TAFII55 protein conserved region" evidence="8">
    <location>
        <begin position="23"/>
        <end position="179"/>
    </location>
</feature>
<dbReference type="InterPro" id="IPR037817">
    <property type="entry name" value="TAF7"/>
</dbReference>
<dbReference type="PANTHER" id="PTHR12228:SF0">
    <property type="entry name" value="TATA-BOX BINDING PROTEIN ASSOCIATED FACTOR 7"/>
    <property type="match status" value="1"/>
</dbReference>
<keyword evidence="10" id="KW-1185">Reference proteome</keyword>
<evidence type="ECO:0000256" key="1">
    <source>
        <dbReference type="ARBA" id="ARBA00004123"/>
    </source>
</evidence>
<dbReference type="CDD" id="cd08047">
    <property type="entry name" value="TAF7"/>
    <property type="match status" value="1"/>
</dbReference>
<dbReference type="FunCoup" id="A0A1V9XEW4">
    <property type="interactions" value="354"/>
</dbReference>
<keyword evidence="3" id="KW-0805">Transcription regulation</keyword>
<dbReference type="PANTHER" id="PTHR12228">
    <property type="entry name" value="TRANSCRIPTION INITIATION FACTOR TFIID 55 KD SUBUNIT-RELATED"/>
    <property type="match status" value="1"/>
</dbReference>
<gene>
    <name evidence="9" type="ORF">BIW11_10602</name>
</gene>
<dbReference type="GO" id="GO:0005669">
    <property type="term" value="C:transcription factor TFIID complex"/>
    <property type="evidence" value="ECO:0007669"/>
    <property type="project" value="InterPro"/>
</dbReference>
<dbReference type="GO" id="GO:0003743">
    <property type="term" value="F:translation initiation factor activity"/>
    <property type="evidence" value="ECO:0007669"/>
    <property type="project" value="UniProtKB-KW"/>
</dbReference>
<feature type="region of interest" description="Disordered" evidence="7">
    <location>
        <begin position="406"/>
        <end position="431"/>
    </location>
</feature>
<dbReference type="STRING" id="418985.A0A1V9XEW4"/>
<keyword evidence="4" id="KW-0804">Transcription</keyword>
<dbReference type="EMBL" id="MNPL01012555">
    <property type="protein sequence ID" value="OQR72074.1"/>
    <property type="molecule type" value="Genomic_DNA"/>
</dbReference>
<keyword evidence="9" id="KW-0648">Protein biosynthesis</keyword>
<dbReference type="GO" id="GO:0051123">
    <property type="term" value="P:RNA polymerase II preinitiation complex assembly"/>
    <property type="evidence" value="ECO:0007669"/>
    <property type="project" value="TreeGrafter"/>
</dbReference>
<comment type="subcellular location">
    <subcellularLocation>
        <location evidence="1">Nucleus</location>
    </subcellularLocation>
</comment>
<evidence type="ECO:0000256" key="5">
    <source>
        <dbReference type="ARBA" id="ARBA00023242"/>
    </source>
</evidence>
<evidence type="ECO:0000256" key="3">
    <source>
        <dbReference type="ARBA" id="ARBA00023015"/>
    </source>
</evidence>
<feature type="region of interest" description="Disordered" evidence="7">
    <location>
        <begin position="276"/>
        <end position="387"/>
    </location>
</feature>
<feature type="coiled-coil region" evidence="6">
    <location>
        <begin position="452"/>
        <end position="486"/>
    </location>
</feature>
<evidence type="ECO:0000256" key="4">
    <source>
        <dbReference type="ARBA" id="ARBA00023163"/>
    </source>
</evidence>
<evidence type="ECO:0000256" key="2">
    <source>
        <dbReference type="ARBA" id="ARBA00009368"/>
    </source>
</evidence>
<comment type="similarity">
    <text evidence="2">Belongs to the TAF7 family.</text>
</comment>
<evidence type="ECO:0000313" key="10">
    <source>
        <dbReference type="Proteomes" id="UP000192247"/>
    </source>
</evidence>
<keyword evidence="9" id="KW-0396">Initiation factor</keyword>